<comment type="pathway">
    <text evidence="1">Pyrimidine metabolism; UMP biosynthesis via salvage pathway; uracil from uridine (phosphorylase route): step 1/1.</text>
</comment>
<protein>
    <recommendedName>
        <fullName evidence="3">Uridine phosphorylase</fullName>
        <ecNumber evidence="2">2.4.2.3</ecNumber>
    </recommendedName>
</protein>
<dbReference type="AlphaFoldDB" id="A0AAI9DR14"/>
<comment type="caution">
    <text evidence="6">The sequence shown here is derived from an EMBL/GenBank/DDBJ whole genome shotgun (WGS) entry which is preliminary data.</text>
</comment>
<dbReference type="CDD" id="cd17767">
    <property type="entry name" value="UP_EcUdp-like"/>
    <property type="match status" value="1"/>
</dbReference>
<name>A0AAI9DR14_PLUGE</name>
<dbReference type="GO" id="GO:0004850">
    <property type="term" value="F:uridine phosphorylase activity"/>
    <property type="evidence" value="ECO:0007669"/>
    <property type="project" value="UniProtKB-EC"/>
</dbReference>
<comment type="catalytic activity">
    <reaction evidence="4">
        <text>uridine + phosphate = alpha-D-ribose 1-phosphate + uracil</text>
        <dbReference type="Rhea" id="RHEA:24388"/>
        <dbReference type="ChEBI" id="CHEBI:16704"/>
        <dbReference type="ChEBI" id="CHEBI:17568"/>
        <dbReference type="ChEBI" id="CHEBI:43474"/>
        <dbReference type="ChEBI" id="CHEBI:57720"/>
        <dbReference type="EC" id="2.4.2.3"/>
    </reaction>
</comment>
<sequence length="264" mass="29158">MAKMLHTHLDENDVGRYAFLPGSPERVPLIAEYLDDFKKVMQHREHTTYSGYLEGELVLVTSTGMGGSSSAICTEELGKLGVDTFIRIGTGASTSPDVNKGDLVILNGTVRMEGTSSHYVPMEFPAVPDYQVLTELDKASRKLGFNYKVGISITKDSFFTQIEPETRPNGWELKHKWESYVKGGAIITSMEEAVLFVIGTSFNYRMGSVLVCATDYTGPDVKAKQTVKAAPTADGYPREHIHKGIEVGIEAMRQLILSDKQKRT</sequence>
<dbReference type="PANTHER" id="PTHR43691">
    <property type="entry name" value="URIDINE PHOSPHORYLASE"/>
    <property type="match status" value="1"/>
</dbReference>
<reference evidence="6" key="1">
    <citation type="submission" date="2024-02" db="EMBL/GenBank/DDBJ databases">
        <authorList>
            <consortium name="Clinical and Environmental Microbiology Branch: Whole genome sequencing antimicrobial resistance pathogens in the healthcare setting"/>
        </authorList>
    </citation>
    <scope>NUCLEOTIDE SEQUENCE</scope>
    <source>
        <strain evidence="6">2021DK-00143</strain>
    </source>
</reference>
<gene>
    <name evidence="6" type="ORF">QEG54_005157</name>
</gene>
<evidence type="ECO:0000259" key="5">
    <source>
        <dbReference type="Pfam" id="PF01048"/>
    </source>
</evidence>
<accession>A0AAI9DR14</accession>
<evidence type="ECO:0000256" key="4">
    <source>
        <dbReference type="ARBA" id="ARBA00048447"/>
    </source>
</evidence>
<dbReference type="Gene3D" id="3.40.50.1580">
    <property type="entry name" value="Nucleoside phosphorylase domain"/>
    <property type="match status" value="1"/>
</dbReference>
<dbReference type="SUPFAM" id="SSF53167">
    <property type="entry name" value="Purine and uridine phosphorylases"/>
    <property type="match status" value="1"/>
</dbReference>
<evidence type="ECO:0000256" key="2">
    <source>
        <dbReference type="ARBA" id="ARBA00011888"/>
    </source>
</evidence>
<dbReference type="EMBL" id="ABLOKC030000047">
    <property type="protein sequence ID" value="EML1474324.1"/>
    <property type="molecule type" value="Genomic_DNA"/>
</dbReference>
<proteinExistence type="predicted"/>
<dbReference type="Pfam" id="PF01048">
    <property type="entry name" value="PNP_UDP_1"/>
    <property type="match status" value="1"/>
</dbReference>
<evidence type="ECO:0000256" key="3">
    <source>
        <dbReference type="ARBA" id="ARBA00021980"/>
    </source>
</evidence>
<dbReference type="InterPro" id="IPR000845">
    <property type="entry name" value="Nucleoside_phosphorylase_d"/>
</dbReference>
<dbReference type="GO" id="GO:0005829">
    <property type="term" value="C:cytosol"/>
    <property type="evidence" value="ECO:0007669"/>
    <property type="project" value="TreeGrafter"/>
</dbReference>
<evidence type="ECO:0000313" key="6">
    <source>
        <dbReference type="EMBL" id="EML1474324.1"/>
    </source>
</evidence>
<dbReference type="GO" id="GO:0009116">
    <property type="term" value="P:nucleoside metabolic process"/>
    <property type="evidence" value="ECO:0007669"/>
    <property type="project" value="InterPro"/>
</dbReference>
<dbReference type="PANTHER" id="PTHR43691:SF11">
    <property type="entry name" value="FI09636P-RELATED"/>
    <property type="match status" value="1"/>
</dbReference>
<dbReference type="RefSeq" id="WP_045291124.1">
    <property type="nucleotide sequence ID" value="NZ_CACVCI010000001.1"/>
</dbReference>
<organism evidence="6">
    <name type="scientific">Pluralibacter gergoviae</name>
    <name type="common">Enterobacter gergoviae</name>
    <dbReference type="NCBI Taxonomy" id="61647"/>
    <lineage>
        <taxon>Bacteria</taxon>
        <taxon>Pseudomonadati</taxon>
        <taxon>Pseudomonadota</taxon>
        <taxon>Gammaproteobacteria</taxon>
        <taxon>Enterobacterales</taxon>
        <taxon>Enterobacteriaceae</taxon>
        <taxon>Pluralibacter</taxon>
    </lineage>
</organism>
<dbReference type="InterPro" id="IPR035994">
    <property type="entry name" value="Nucleoside_phosphorylase_sf"/>
</dbReference>
<evidence type="ECO:0000256" key="1">
    <source>
        <dbReference type="ARBA" id="ARBA00004825"/>
    </source>
</evidence>
<dbReference type="EC" id="2.4.2.3" evidence="2"/>
<feature type="domain" description="Nucleoside phosphorylase" evidence="5">
    <location>
        <begin position="17"/>
        <end position="226"/>
    </location>
</feature>